<evidence type="ECO:0000313" key="6">
    <source>
        <dbReference type="Proteomes" id="UP001152888"/>
    </source>
</evidence>
<evidence type="ECO:0000259" key="4">
    <source>
        <dbReference type="PROSITE" id="PS51184"/>
    </source>
</evidence>
<keyword evidence="2" id="KW-0963">Cytoplasm</keyword>
<proteinExistence type="predicted"/>
<accession>A0A9P0JVT9</accession>
<name>A0A9P0JVT9_ACAOB</name>
<dbReference type="InterPro" id="IPR041667">
    <property type="entry name" value="Cupin_8"/>
</dbReference>
<dbReference type="SMART" id="SM00558">
    <property type="entry name" value="JmjC"/>
    <property type="match status" value="1"/>
</dbReference>
<dbReference type="Gene3D" id="2.60.120.10">
    <property type="entry name" value="Jelly Rolls"/>
    <property type="match status" value="1"/>
</dbReference>
<comment type="function">
    <text evidence="3">May play a role in cellular stress response.</text>
</comment>
<protein>
    <recommendedName>
        <fullName evidence="4">JmjC domain-containing protein</fullName>
    </recommendedName>
</protein>
<dbReference type="InterPro" id="IPR003347">
    <property type="entry name" value="JmjC_dom"/>
</dbReference>
<feature type="domain" description="JmjC" evidence="4">
    <location>
        <begin position="1"/>
        <end position="134"/>
    </location>
</feature>
<dbReference type="PANTHER" id="PTHR12461:SF43">
    <property type="entry name" value="HSPB1-ASSOCIATED PROTEIN 1"/>
    <property type="match status" value="1"/>
</dbReference>
<evidence type="ECO:0000313" key="5">
    <source>
        <dbReference type="EMBL" id="CAH1961837.1"/>
    </source>
</evidence>
<dbReference type="EMBL" id="CAKOFQ010006697">
    <property type="protein sequence ID" value="CAH1961837.1"/>
    <property type="molecule type" value="Genomic_DNA"/>
</dbReference>
<dbReference type="Proteomes" id="UP001152888">
    <property type="component" value="Unassembled WGS sequence"/>
</dbReference>
<dbReference type="PANTHER" id="PTHR12461">
    <property type="entry name" value="HYPOXIA-INDUCIBLE FACTOR 1 ALPHA INHIBITOR-RELATED"/>
    <property type="match status" value="1"/>
</dbReference>
<dbReference type="PROSITE" id="PS51184">
    <property type="entry name" value="JMJC"/>
    <property type="match status" value="1"/>
</dbReference>
<gene>
    <name evidence="5" type="ORF">ACAOBT_LOCUS4367</name>
</gene>
<evidence type="ECO:0000256" key="2">
    <source>
        <dbReference type="ARBA" id="ARBA00022490"/>
    </source>
</evidence>
<dbReference type="InterPro" id="IPR014710">
    <property type="entry name" value="RmlC-like_jellyroll"/>
</dbReference>
<dbReference type="GO" id="GO:0005737">
    <property type="term" value="C:cytoplasm"/>
    <property type="evidence" value="ECO:0007669"/>
    <property type="project" value="UniProtKB-SubCell"/>
</dbReference>
<dbReference type="SUPFAM" id="SSF51197">
    <property type="entry name" value="Clavaminate synthase-like"/>
    <property type="match status" value="1"/>
</dbReference>
<sequence>MKCKKEIQLEDSTIWIGSKGAHTPCHQDTYGFNLVHQIYGRKLWLLFPPDVNLYPTRIPYEESSIFSKLNFFSPTVEKFKNVGNCHKVILGPGDVLFVPHKWWHYVENLETAISINTWIPMEEDNSERLEESIVQFLVKLLIDSDIFDETTRKVVMNPNMEDELSYSTASKSLNILDETRKICLGISKKTWKTDSTTSETKIFYRNDDELSQIFDNVTNIPRISNEEFYMFLLNQNSRFSGSEIIELPHVCNGTLTDTMDAILDPEVITLIKEKVLAKQEGI</sequence>
<comment type="caution">
    <text evidence="5">The sequence shown here is derived from an EMBL/GenBank/DDBJ whole genome shotgun (WGS) entry which is preliminary data.</text>
</comment>
<evidence type="ECO:0000256" key="3">
    <source>
        <dbReference type="ARBA" id="ARBA00037342"/>
    </source>
</evidence>
<evidence type="ECO:0000256" key="1">
    <source>
        <dbReference type="ARBA" id="ARBA00004496"/>
    </source>
</evidence>
<dbReference type="AlphaFoldDB" id="A0A9P0JVT9"/>
<dbReference type="Pfam" id="PF13621">
    <property type="entry name" value="Cupin_8"/>
    <property type="match status" value="1"/>
</dbReference>
<keyword evidence="6" id="KW-1185">Reference proteome</keyword>
<reference evidence="5" key="1">
    <citation type="submission" date="2022-03" db="EMBL/GenBank/DDBJ databases">
        <authorList>
            <person name="Sayadi A."/>
        </authorList>
    </citation>
    <scope>NUCLEOTIDE SEQUENCE</scope>
</reference>
<comment type="subcellular location">
    <subcellularLocation>
        <location evidence="1">Cytoplasm</location>
    </subcellularLocation>
</comment>
<organism evidence="5 6">
    <name type="scientific">Acanthoscelides obtectus</name>
    <name type="common">Bean weevil</name>
    <name type="synonym">Bruchus obtectus</name>
    <dbReference type="NCBI Taxonomy" id="200917"/>
    <lineage>
        <taxon>Eukaryota</taxon>
        <taxon>Metazoa</taxon>
        <taxon>Ecdysozoa</taxon>
        <taxon>Arthropoda</taxon>
        <taxon>Hexapoda</taxon>
        <taxon>Insecta</taxon>
        <taxon>Pterygota</taxon>
        <taxon>Neoptera</taxon>
        <taxon>Endopterygota</taxon>
        <taxon>Coleoptera</taxon>
        <taxon>Polyphaga</taxon>
        <taxon>Cucujiformia</taxon>
        <taxon>Chrysomeloidea</taxon>
        <taxon>Chrysomelidae</taxon>
        <taxon>Bruchinae</taxon>
        <taxon>Bruchini</taxon>
        <taxon>Acanthoscelides</taxon>
    </lineage>
</organism>
<dbReference type="OrthoDB" id="438164at2759"/>